<dbReference type="SUPFAM" id="SSF57256">
    <property type="entry name" value="Elafin-like"/>
    <property type="match status" value="1"/>
</dbReference>
<keyword evidence="2" id="KW-1185">Reference proteome</keyword>
<dbReference type="PANTHER" id="PTHR21301">
    <property type="entry name" value="REVERSE TRANSCRIPTASE"/>
    <property type="match status" value="1"/>
</dbReference>
<organism evidence="2 3">
    <name type="scientific">Trichuris muris</name>
    <name type="common">Mouse whipworm</name>
    <dbReference type="NCBI Taxonomy" id="70415"/>
    <lineage>
        <taxon>Eukaryota</taxon>
        <taxon>Metazoa</taxon>
        <taxon>Ecdysozoa</taxon>
        <taxon>Nematoda</taxon>
        <taxon>Enoplea</taxon>
        <taxon>Dorylaimia</taxon>
        <taxon>Trichinellida</taxon>
        <taxon>Trichuridae</taxon>
        <taxon>Trichuris</taxon>
    </lineage>
</organism>
<dbReference type="AlphaFoldDB" id="A0A5S6R5U0"/>
<reference evidence="3" key="1">
    <citation type="submission" date="2019-12" db="UniProtKB">
        <authorList>
            <consortium name="WormBaseParasite"/>
        </authorList>
    </citation>
    <scope>IDENTIFICATION</scope>
</reference>
<dbReference type="GO" id="GO:0030414">
    <property type="term" value="F:peptidase inhibitor activity"/>
    <property type="evidence" value="ECO:0007669"/>
    <property type="project" value="InterPro"/>
</dbReference>
<proteinExistence type="predicted"/>
<dbReference type="PROSITE" id="PS50878">
    <property type="entry name" value="RT_POL"/>
    <property type="match status" value="1"/>
</dbReference>
<sequence length="770" mass="87675">MIGQPYQDYVDLIGRVEQCLRNVEHSRADELRRSISNCLIAKTYRPAINLSPIELRVLKQLEREQTIISTKADKANVVVLMDRQAYNIKVMDLLTTGMYNGIIRDPTENVRKTLIGKLTDLYEETTEEKMINITKSLRYTTNFSSPELFCLPKIHKEGIPLRPVIASRENVTSYLCRYLATILKPLTGRRTSLTENSLSFATETKQIELQDSDILVSYDVTDLFIRIPLHCTYKIIFELLSNDVSLNERTTLNPYYLAKLVKFCMEKGNYFHWKGSFYSQQQGAPMGSSVSLITAEIFMEHLEEVAFPTGFSSFHLKAFKRYVDDVFAIVEQGKEGNLLIHLNSLFPGKILFTMEKEIGSRCYMGWCCPSSPRYGAAVLGHCPTCGGLSALPAHGCPDGSPPNGYCLNGHCPFNYNCIHGVCCKVRRYVQISSRGCPKVYGPIYSQYDRCQTDQDCRYGKICCKTNSGRRCIYPLFQDSFYAQTTGAPMGSPLSPVVAEVFMEHLEEVASSSAASPVAPKFSKRYVDDIFAILEAGREEDFLQHLNHSFPGVITLTMEKEGREKTLNESVRKADTLRQITPFYLSSPFVGEERNQSHCDHTPTEWLPQTVGRLYHQKEVTAKQKYWSKPGKNRTGRLHHFRVYFKSAQNSRTITRNNTIKVPSEERPGVVYEIKCSCHASYMGETGNTLFHRFQEHMVGLRRQKNAENRLNGTVTQRRGRPQSLDLRKIMEGLCSRRTLLSVFARCTNQNVLSREPIPSKAIKIGFLYHQ</sequence>
<dbReference type="PANTHER" id="PTHR21301:SF10">
    <property type="entry name" value="REVERSE TRANSCRIPTASE DOMAIN-CONTAINING PROTEIN"/>
    <property type="match status" value="1"/>
</dbReference>
<dbReference type="Proteomes" id="UP000046395">
    <property type="component" value="Unassembled WGS sequence"/>
</dbReference>
<dbReference type="InterPro" id="IPR036645">
    <property type="entry name" value="Elafin-like_sf"/>
</dbReference>
<accession>A0A5S6R5U0</accession>
<dbReference type="WBParaSite" id="TMUE_3000014577.1">
    <property type="protein sequence ID" value="TMUE_3000014577.1"/>
    <property type="gene ID" value="WBGene00302250"/>
</dbReference>
<dbReference type="InterPro" id="IPR000477">
    <property type="entry name" value="RT_dom"/>
</dbReference>
<dbReference type="Pfam" id="PF00095">
    <property type="entry name" value="WAP"/>
    <property type="match status" value="1"/>
</dbReference>
<dbReference type="STRING" id="70415.A0A5S6R5U0"/>
<name>A0A5S6R5U0_TRIMR</name>
<protein>
    <submittedName>
        <fullName evidence="3">Reverse transcriptase domain-containing protein</fullName>
    </submittedName>
</protein>
<evidence type="ECO:0000259" key="1">
    <source>
        <dbReference type="PROSITE" id="PS50878"/>
    </source>
</evidence>
<dbReference type="GO" id="GO:0005576">
    <property type="term" value="C:extracellular region"/>
    <property type="evidence" value="ECO:0007669"/>
    <property type="project" value="InterPro"/>
</dbReference>
<dbReference type="InterPro" id="IPR008197">
    <property type="entry name" value="WAP_dom"/>
</dbReference>
<feature type="domain" description="Reverse transcriptase" evidence="1">
    <location>
        <begin position="132"/>
        <end position="378"/>
    </location>
</feature>
<evidence type="ECO:0000313" key="3">
    <source>
        <dbReference type="WBParaSite" id="TMUE_3000014577.1"/>
    </source>
</evidence>
<dbReference type="Gene3D" id="4.10.75.10">
    <property type="entry name" value="Elafin-like"/>
    <property type="match status" value="1"/>
</dbReference>
<evidence type="ECO:0000313" key="2">
    <source>
        <dbReference type="Proteomes" id="UP000046395"/>
    </source>
</evidence>